<comment type="caution">
    <text evidence="1">The sequence shown here is derived from an EMBL/GenBank/DDBJ whole genome shotgun (WGS) entry which is preliminary data.</text>
</comment>
<name>A0AAX0UCM7_BURPE</name>
<evidence type="ECO:0000313" key="1">
    <source>
        <dbReference type="EMBL" id="PJO66064.1"/>
    </source>
</evidence>
<protein>
    <submittedName>
        <fullName evidence="1">Uncharacterized protein</fullName>
    </submittedName>
</protein>
<sequence length="84" mass="9823">MDDDIFEILNVRRAAMARCGRPRGTSGHARRSARRCEGAGCATKMRGEMRHEMRDEMHGEWPKSNRRRFKRTLVLYLTIFIDAI</sequence>
<dbReference type="EMBL" id="PHRB01000009">
    <property type="protein sequence ID" value="PJO66064.1"/>
    <property type="molecule type" value="Genomic_DNA"/>
</dbReference>
<organism evidence="1 2">
    <name type="scientific">Burkholderia pseudomallei</name>
    <name type="common">Pseudomonas pseudomallei</name>
    <dbReference type="NCBI Taxonomy" id="28450"/>
    <lineage>
        <taxon>Bacteria</taxon>
        <taxon>Pseudomonadati</taxon>
        <taxon>Pseudomonadota</taxon>
        <taxon>Betaproteobacteria</taxon>
        <taxon>Burkholderiales</taxon>
        <taxon>Burkholderiaceae</taxon>
        <taxon>Burkholderia</taxon>
        <taxon>pseudomallei group</taxon>
    </lineage>
</organism>
<gene>
    <name evidence="1" type="ORF">CWD88_11330</name>
</gene>
<evidence type="ECO:0000313" key="2">
    <source>
        <dbReference type="Proteomes" id="UP000231878"/>
    </source>
</evidence>
<reference evidence="1 2" key="1">
    <citation type="submission" date="2017-11" db="EMBL/GenBank/DDBJ databases">
        <title>Molecular characterization of Burkholderia pseudomallei and closely related isolates from Vietnam.</title>
        <authorList>
            <person name="Ustinov D.V."/>
            <person name="Antonov A.S."/>
            <person name="Avdusheva E.F."/>
            <person name="Shpak I.M."/>
            <person name="Zakharova I.B."/>
            <person name="Thi L.A."/>
            <person name="Teteryatnikova N."/>
            <person name="Lopasteyskaya Y.A."/>
            <person name="Kuzyutina J.A."/>
            <person name="Ngo T.N."/>
            <person name="Victorov D.V."/>
        </authorList>
    </citation>
    <scope>NUCLEOTIDE SEQUENCE [LARGE SCALE GENOMIC DNA]</scope>
    <source>
        <strain evidence="1 2">V1512</strain>
    </source>
</reference>
<proteinExistence type="predicted"/>
<dbReference type="AlphaFoldDB" id="A0AAX0UCM7"/>
<accession>A0AAX0UCM7</accession>
<dbReference type="Proteomes" id="UP000231878">
    <property type="component" value="Unassembled WGS sequence"/>
</dbReference>